<reference evidence="2" key="1">
    <citation type="journal article" date="2014" name="Int. J. Syst. Evol. Microbiol.">
        <title>Complete genome sequence of Corynebacterium casei LMG S-19264T (=DSM 44701T), isolated from a smear-ripened cheese.</title>
        <authorList>
            <consortium name="US DOE Joint Genome Institute (JGI-PGF)"/>
            <person name="Walter F."/>
            <person name="Albersmeier A."/>
            <person name="Kalinowski J."/>
            <person name="Ruckert C."/>
        </authorList>
    </citation>
    <scope>NUCLEOTIDE SEQUENCE</scope>
    <source>
        <strain evidence="2">CGMCC 1.12698</strain>
    </source>
</reference>
<keyword evidence="1" id="KW-0472">Membrane</keyword>
<organism evidence="2 3">
    <name type="scientific">Priestia taiwanensis</name>
    <dbReference type="NCBI Taxonomy" id="1347902"/>
    <lineage>
        <taxon>Bacteria</taxon>
        <taxon>Bacillati</taxon>
        <taxon>Bacillota</taxon>
        <taxon>Bacilli</taxon>
        <taxon>Bacillales</taxon>
        <taxon>Bacillaceae</taxon>
        <taxon>Priestia</taxon>
    </lineage>
</organism>
<feature type="transmembrane region" description="Helical" evidence="1">
    <location>
        <begin position="6"/>
        <end position="32"/>
    </location>
</feature>
<evidence type="ECO:0000313" key="2">
    <source>
        <dbReference type="EMBL" id="GGE83765.1"/>
    </source>
</evidence>
<evidence type="ECO:0000256" key="1">
    <source>
        <dbReference type="SAM" id="Phobius"/>
    </source>
</evidence>
<sequence length="220" mass="25214">MPSAWVIGSLVIQSSLVILVISLIVGFLFFTFIISSHSKVETKKRIDEISSLFTAFVISLWIGKIVINFSVFLADPRAIVAYPSDSKAFYFAVLATILYAKYRIITSTFHMWSVLFSFIVIFLSSSLIYEFIQILWGDKVQTWGYLGLLVMLLTIVILLQEKIKTDRIACIILVGWSIGKWALSVFSTTFVFHFYLHSSFYIIMFICSIGLIMNRKRLNR</sequence>
<keyword evidence="1" id="KW-0812">Transmembrane</keyword>
<name>A0A917AYZ9_9BACI</name>
<dbReference type="EMBL" id="BMFK01000006">
    <property type="protein sequence ID" value="GGE83765.1"/>
    <property type="molecule type" value="Genomic_DNA"/>
</dbReference>
<reference evidence="2" key="2">
    <citation type="submission" date="2020-09" db="EMBL/GenBank/DDBJ databases">
        <authorList>
            <person name="Sun Q."/>
            <person name="Zhou Y."/>
        </authorList>
    </citation>
    <scope>NUCLEOTIDE SEQUENCE</scope>
    <source>
        <strain evidence="2">CGMCC 1.12698</strain>
    </source>
</reference>
<dbReference type="Proteomes" id="UP000605259">
    <property type="component" value="Unassembled WGS sequence"/>
</dbReference>
<feature type="transmembrane region" description="Helical" evidence="1">
    <location>
        <begin position="168"/>
        <end position="186"/>
    </location>
</feature>
<feature type="transmembrane region" description="Helical" evidence="1">
    <location>
        <begin position="142"/>
        <end position="159"/>
    </location>
</feature>
<proteinExistence type="predicted"/>
<feature type="transmembrane region" description="Helical" evidence="1">
    <location>
        <begin position="52"/>
        <end position="74"/>
    </location>
</feature>
<keyword evidence="1" id="KW-1133">Transmembrane helix</keyword>
<accession>A0A917AYZ9</accession>
<dbReference type="AlphaFoldDB" id="A0A917AYZ9"/>
<gene>
    <name evidence="2" type="ORF">GCM10007140_36580</name>
</gene>
<comment type="caution">
    <text evidence="2">The sequence shown here is derived from an EMBL/GenBank/DDBJ whole genome shotgun (WGS) entry which is preliminary data.</text>
</comment>
<keyword evidence="3" id="KW-1185">Reference proteome</keyword>
<protein>
    <submittedName>
        <fullName evidence="2">Uncharacterized protein</fullName>
    </submittedName>
</protein>
<feature type="transmembrane region" description="Helical" evidence="1">
    <location>
        <begin position="192"/>
        <end position="213"/>
    </location>
</feature>
<feature type="transmembrane region" description="Helical" evidence="1">
    <location>
        <begin position="86"/>
        <end position="102"/>
    </location>
</feature>
<evidence type="ECO:0000313" key="3">
    <source>
        <dbReference type="Proteomes" id="UP000605259"/>
    </source>
</evidence>
<feature type="transmembrane region" description="Helical" evidence="1">
    <location>
        <begin position="114"/>
        <end position="136"/>
    </location>
</feature>
<dbReference type="RefSeq" id="WP_188389950.1">
    <property type="nucleotide sequence ID" value="NZ_BMFK01000006.1"/>
</dbReference>